<dbReference type="Proteomes" id="UP000018914">
    <property type="component" value="Chromosome"/>
</dbReference>
<feature type="transmembrane region" description="Helical" evidence="1">
    <location>
        <begin position="162"/>
        <end position="180"/>
    </location>
</feature>
<evidence type="ECO:0008006" key="4">
    <source>
        <dbReference type="Google" id="ProtNLM"/>
    </source>
</evidence>
<name>W0DDW1_9AQUI</name>
<dbReference type="OrthoDB" id="7055338at2"/>
<dbReference type="KEGG" id="trd:THERU_04065"/>
<evidence type="ECO:0000313" key="2">
    <source>
        <dbReference type="EMBL" id="AHE96804.1"/>
    </source>
</evidence>
<feature type="transmembrane region" description="Helical" evidence="1">
    <location>
        <begin position="138"/>
        <end position="156"/>
    </location>
</feature>
<proteinExistence type="predicted"/>
<dbReference type="AlphaFoldDB" id="W0DDW1"/>
<gene>
    <name evidence="2" type="ORF">THERU_04065</name>
</gene>
<reference evidence="2 3" key="1">
    <citation type="submission" date="2013-12" db="EMBL/GenBank/DDBJ databases">
        <authorList>
            <consortium name="DOE Joint Genome Institute"/>
            <person name="Eisen J."/>
            <person name="Huntemann M."/>
            <person name="Han J."/>
            <person name="Chen A."/>
            <person name="Kyrpides N."/>
            <person name="Mavromatis K."/>
            <person name="Markowitz V."/>
            <person name="Palaniappan K."/>
            <person name="Ivanova N."/>
            <person name="Schaumberg A."/>
            <person name="Pati A."/>
            <person name="Liolios K."/>
            <person name="Nordberg H.P."/>
            <person name="Cantor M.N."/>
            <person name="Hua S.X."/>
            <person name="Woyke T."/>
        </authorList>
    </citation>
    <scope>NUCLEOTIDE SEQUENCE [LARGE SCALE GENOMIC DNA]</scope>
    <source>
        <strain evidence="2 3">DSM 23557</strain>
    </source>
</reference>
<keyword evidence="3" id="KW-1185">Reference proteome</keyword>
<feature type="transmembrane region" description="Helical" evidence="1">
    <location>
        <begin position="20"/>
        <end position="42"/>
    </location>
</feature>
<feature type="transmembrane region" description="Helical" evidence="1">
    <location>
        <begin position="114"/>
        <end position="131"/>
    </location>
</feature>
<dbReference type="STRING" id="75906.THERU_04065"/>
<feature type="transmembrane region" description="Helical" evidence="1">
    <location>
        <begin position="239"/>
        <end position="259"/>
    </location>
</feature>
<keyword evidence="1" id="KW-0812">Transmembrane</keyword>
<feature type="transmembrane region" description="Helical" evidence="1">
    <location>
        <begin position="211"/>
        <end position="232"/>
    </location>
</feature>
<dbReference type="RefSeq" id="WP_025305988.1">
    <property type="nucleotide sequence ID" value="NZ_CP007028.1"/>
</dbReference>
<evidence type="ECO:0000256" key="1">
    <source>
        <dbReference type="SAM" id="Phobius"/>
    </source>
</evidence>
<sequence length="280" mass="32099">MRKDWVSYIGDYKFYIKLWLAFYLYSLTVGLLVQFVILPIIFPSAHWKDGLMVGGDWVQFHTEGVEIAKRVEQEGWSAWTLRHPISRQAMSGIAGLFYALTGIHKPWVLLPFNAFLHASAGLILYILLRLLGISKKTALIFTIPFIIFPTSLTWVSQIHKDGLYILGMYLTFLSLALAFSNEIKKNVIYILAGVVGAFIFFTVGREYALKIVYYFYALFLLISLLIATVNLVRKGKESFLRYGKTAFVFFVIFVTYGLLQPQTQPQVQEQPQPQTQEQAR</sequence>
<feature type="transmembrane region" description="Helical" evidence="1">
    <location>
        <begin position="187"/>
        <end position="205"/>
    </location>
</feature>
<keyword evidence="1" id="KW-1133">Transmembrane helix</keyword>
<accession>W0DDW1</accession>
<dbReference type="EMBL" id="CP007028">
    <property type="protein sequence ID" value="AHE96804.1"/>
    <property type="molecule type" value="Genomic_DNA"/>
</dbReference>
<protein>
    <recommendedName>
        <fullName evidence="4">Glycosyltransferase RgtA/B/C/D-like domain-containing protein</fullName>
    </recommendedName>
</protein>
<keyword evidence="1" id="KW-0472">Membrane</keyword>
<evidence type="ECO:0000313" key="3">
    <source>
        <dbReference type="Proteomes" id="UP000018914"/>
    </source>
</evidence>
<organism evidence="3">
    <name type="scientific">Thermocrinis ruber</name>
    <dbReference type="NCBI Taxonomy" id="75906"/>
    <lineage>
        <taxon>Bacteria</taxon>
        <taxon>Pseudomonadati</taxon>
        <taxon>Aquificota</taxon>
        <taxon>Aquificia</taxon>
        <taxon>Aquificales</taxon>
        <taxon>Aquificaceae</taxon>
        <taxon>Thermocrinis</taxon>
    </lineage>
</organism>
<dbReference type="HOGENOM" id="CLU_993707_0_0_0"/>